<evidence type="ECO:0000256" key="1">
    <source>
        <dbReference type="SAM" id="Phobius"/>
    </source>
</evidence>
<dbReference type="AlphaFoldDB" id="A0A498HM56"/>
<reference evidence="2 3" key="1">
    <citation type="submission" date="2018-10" db="EMBL/GenBank/DDBJ databases">
        <title>A high-quality apple genome assembly.</title>
        <authorList>
            <person name="Hu J."/>
        </authorList>
    </citation>
    <scope>NUCLEOTIDE SEQUENCE [LARGE SCALE GENOMIC DNA]</scope>
    <source>
        <strain evidence="3">cv. HFTH1</strain>
        <tissue evidence="2">Young leaf</tissue>
    </source>
</reference>
<keyword evidence="1" id="KW-0812">Transmembrane</keyword>
<name>A0A498HM56_MALDO</name>
<dbReference type="EMBL" id="RDQH01000342">
    <property type="protein sequence ID" value="RXH71810.1"/>
    <property type="molecule type" value="Genomic_DNA"/>
</dbReference>
<proteinExistence type="predicted"/>
<dbReference type="Proteomes" id="UP000290289">
    <property type="component" value="Chromosome 16"/>
</dbReference>
<sequence length="102" mass="12179">MSLRVYGKGPNRNKLVVHTMYRPANRTNPPKEKIPMNDNVLQRFLGFFRGMFKFDRLKKVGVLLFLLASAATTFWVLNVLRRRWFFGLERRGVHEFYILIFD</sequence>
<keyword evidence="1" id="KW-1133">Transmembrane helix</keyword>
<protein>
    <submittedName>
        <fullName evidence="2">Uncharacterized protein</fullName>
    </submittedName>
</protein>
<evidence type="ECO:0000313" key="3">
    <source>
        <dbReference type="Proteomes" id="UP000290289"/>
    </source>
</evidence>
<feature type="transmembrane region" description="Helical" evidence="1">
    <location>
        <begin position="60"/>
        <end position="80"/>
    </location>
</feature>
<keyword evidence="1" id="KW-0472">Membrane</keyword>
<gene>
    <name evidence="2" type="ORF">DVH24_025311</name>
</gene>
<keyword evidence="3" id="KW-1185">Reference proteome</keyword>
<evidence type="ECO:0000313" key="2">
    <source>
        <dbReference type="EMBL" id="RXH71810.1"/>
    </source>
</evidence>
<organism evidence="2 3">
    <name type="scientific">Malus domestica</name>
    <name type="common">Apple</name>
    <name type="synonym">Pyrus malus</name>
    <dbReference type="NCBI Taxonomy" id="3750"/>
    <lineage>
        <taxon>Eukaryota</taxon>
        <taxon>Viridiplantae</taxon>
        <taxon>Streptophyta</taxon>
        <taxon>Embryophyta</taxon>
        <taxon>Tracheophyta</taxon>
        <taxon>Spermatophyta</taxon>
        <taxon>Magnoliopsida</taxon>
        <taxon>eudicotyledons</taxon>
        <taxon>Gunneridae</taxon>
        <taxon>Pentapetalae</taxon>
        <taxon>rosids</taxon>
        <taxon>fabids</taxon>
        <taxon>Rosales</taxon>
        <taxon>Rosaceae</taxon>
        <taxon>Amygdaloideae</taxon>
        <taxon>Maleae</taxon>
        <taxon>Malus</taxon>
    </lineage>
</organism>
<accession>A0A498HM56</accession>
<comment type="caution">
    <text evidence="2">The sequence shown here is derived from an EMBL/GenBank/DDBJ whole genome shotgun (WGS) entry which is preliminary data.</text>
</comment>